<dbReference type="InterPro" id="IPR012349">
    <property type="entry name" value="Split_barrel_FMN-bd"/>
</dbReference>
<dbReference type="EMBL" id="SVNY01000007">
    <property type="protein sequence ID" value="MBE6834437.1"/>
    <property type="molecule type" value="Genomic_DNA"/>
</dbReference>
<comment type="caution">
    <text evidence="1">The sequence shown here is derived from an EMBL/GenBank/DDBJ whole genome shotgun (WGS) entry which is preliminary data.</text>
</comment>
<name>A0A928Q622_9FIRM</name>
<protein>
    <submittedName>
        <fullName evidence="1">5-nitroimidazole antibiotic resistance protein</fullName>
    </submittedName>
</protein>
<sequence length="164" mass="18642">MRKKERQITQDEAYRILENAEYATLCTVNADDGAPYGVPISYVVKDRVIYIHMAKEGQKLDNLKKDPRVCVTCVGQTLLYPEQYSTDFESVIVTGRAEFVTDRGEKMEMLRILCDKYGLPDGGVFLEKKIEGGVDRMEIMKIPVETISGKARWRKPKPPLPAQP</sequence>
<evidence type="ECO:0000313" key="1">
    <source>
        <dbReference type="EMBL" id="MBE6834437.1"/>
    </source>
</evidence>
<dbReference type="Proteomes" id="UP000754750">
    <property type="component" value="Unassembled WGS sequence"/>
</dbReference>
<proteinExistence type="predicted"/>
<dbReference type="RefSeq" id="WP_020074529.1">
    <property type="nucleotide sequence ID" value="NZ_SVNY01000007.1"/>
</dbReference>
<dbReference type="PANTHER" id="PTHR34071:SF2">
    <property type="entry name" value="FLAVIN-NUCLEOTIDE-BINDING PROTEIN"/>
    <property type="match status" value="1"/>
</dbReference>
<organism evidence="1 2">
    <name type="scientific">Faecalispora sporosphaeroides</name>
    <dbReference type="NCBI Taxonomy" id="1549"/>
    <lineage>
        <taxon>Bacteria</taxon>
        <taxon>Bacillati</taxon>
        <taxon>Bacillota</taxon>
        <taxon>Clostridia</taxon>
        <taxon>Eubacteriales</taxon>
        <taxon>Oscillospiraceae</taxon>
        <taxon>Faecalispora</taxon>
    </lineage>
</organism>
<gene>
    <name evidence="1" type="ORF">E7512_12830</name>
</gene>
<dbReference type="Gene3D" id="2.30.110.10">
    <property type="entry name" value="Electron Transport, Fmn-binding Protein, Chain A"/>
    <property type="match status" value="1"/>
</dbReference>
<dbReference type="Pfam" id="PF12900">
    <property type="entry name" value="Pyridox_ox_2"/>
    <property type="match status" value="1"/>
</dbReference>
<dbReference type="AlphaFoldDB" id="A0A928Q622"/>
<evidence type="ECO:0000313" key="2">
    <source>
        <dbReference type="Proteomes" id="UP000754750"/>
    </source>
</evidence>
<dbReference type="PANTHER" id="PTHR34071">
    <property type="entry name" value="5-NITROIMIDAZOLE ANTIBIOTICS RESISTANCE PROTEIN, NIMA-FAMILY-RELATED PROTEIN-RELATED"/>
    <property type="match status" value="1"/>
</dbReference>
<accession>A0A928Q622</accession>
<dbReference type="InterPro" id="IPR024747">
    <property type="entry name" value="Pyridox_Oxase-rel"/>
</dbReference>
<dbReference type="SUPFAM" id="SSF50475">
    <property type="entry name" value="FMN-binding split barrel"/>
    <property type="match status" value="1"/>
</dbReference>
<reference evidence="1" key="1">
    <citation type="submission" date="2019-04" db="EMBL/GenBank/DDBJ databases">
        <title>Evolution of Biomass-Degrading Anaerobic Consortia Revealed by Metagenomics.</title>
        <authorList>
            <person name="Peng X."/>
        </authorList>
    </citation>
    <scope>NUCLEOTIDE SEQUENCE</scope>
    <source>
        <strain evidence="1">SIG551</strain>
    </source>
</reference>